<accession>A0A6A4CDB7</accession>
<organism evidence="1 2">
    <name type="scientific">Phytophthora rubi</name>
    <dbReference type="NCBI Taxonomy" id="129364"/>
    <lineage>
        <taxon>Eukaryota</taxon>
        <taxon>Sar</taxon>
        <taxon>Stramenopiles</taxon>
        <taxon>Oomycota</taxon>
        <taxon>Peronosporomycetes</taxon>
        <taxon>Peronosporales</taxon>
        <taxon>Peronosporaceae</taxon>
        <taxon>Phytophthora</taxon>
    </lineage>
</organism>
<protein>
    <submittedName>
        <fullName evidence="1">Uncharacterized protein</fullName>
    </submittedName>
</protein>
<evidence type="ECO:0000313" key="2">
    <source>
        <dbReference type="Proteomes" id="UP000434957"/>
    </source>
</evidence>
<evidence type="ECO:0000313" key="1">
    <source>
        <dbReference type="EMBL" id="KAE9286579.1"/>
    </source>
</evidence>
<reference evidence="1 2" key="1">
    <citation type="submission" date="2018-08" db="EMBL/GenBank/DDBJ databases">
        <title>Genomic investigation of the strawberry pathogen Phytophthora fragariae indicates pathogenicity is determined by transcriptional variation in three key races.</title>
        <authorList>
            <person name="Adams T.M."/>
            <person name="Armitage A.D."/>
            <person name="Sobczyk M.K."/>
            <person name="Bates H.J."/>
            <person name="Dunwell J.M."/>
            <person name="Nellist C.F."/>
            <person name="Harrison R.J."/>
        </authorList>
    </citation>
    <scope>NUCLEOTIDE SEQUENCE [LARGE SCALE GENOMIC DNA]</scope>
    <source>
        <strain evidence="1 2">SCRP333</strain>
    </source>
</reference>
<dbReference type="AlphaFoldDB" id="A0A6A4CDB7"/>
<proteinExistence type="predicted"/>
<dbReference type="EMBL" id="QXFT01003363">
    <property type="protein sequence ID" value="KAE9286579.1"/>
    <property type="molecule type" value="Genomic_DNA"/>
</dbReference>
<comment type="caution">
    <text evidence="1">The sequence shown here is derived from an EMBL/GenBank/DDBJ whole genome shotgun (WGS) entry which is preliminary data.</text>
</comment>
<dbReference type="Proteomes" id="UP000434957">
    <property type="component" value="Unassembled WGS sequence"/>
</dbReference>
<keyword evidence="2" id="KW-1185">Reference proteome</keyword>
<gene>
    <name evidence="1" type="ORF">PR003_g26282</name>
</gene>
<name>A0A6A4CDB7_9STRA</name>
<sequence length="62" mass="6824">MNTSLLAAESSLSDALTPGCLEWLPATTRSHWLGLLLEMKMIAQKSAIECEHVVTTLPKNDR</sequence>